<evidence type="ECO:0000313" key="2">
    <source>
        <dbReference type="EMBL" id="OUD08924.1"/>
    </source>
</evidence>
<reference evidence="2 3" key="1">
    <citation type="submission" date="2016-12" db="EMBL/GenBank/DDBJ databases">
        <title>The draft genome sequence of HSLHS2.</title>
        <authorList>
            <person name="Hu D."/>
            <person name="Wang L."/>
            <person name="Shao Z."/>
        </authorList>
    </citation>
    <scope>NUCLEOTIDE SEQUENCE [LARGE SCALE GENOMIC DNA]</scope>
    <source>
        <strain evidence="2">MCCC 1A06712</strain>
    </source>
</reference>
<sequence>MTNTIFPTRFVPIDVVAKRYSVSEDSIRRLVREKKFPPGYKIGGSTRWKIADLDEFDENLSTAQPALAA</sequence>
<accession>A0A251WXZ2</accession>
<evidence type="ECO:0000313" key="3">
    <source>
        <dbReference type="Proteomes" id="UP000194664"/>
    </source>
</evidence>
<feature type="domain" description="Helix-turn-helix" evidence="1">
    <location>
        <begin position="16"/>
        <end position="56"/>
    </location>
</feature>
<keyword evidence="3" id="KW-1185">Reference proteome</keyword>
<dbReference type="RefSeq" id="WP_086451409.1">
    <property type="nucleotide sequence ID" value="NZ_MSPP01000003.1"/>
</dbReference>
<protein>
    <recommendedName>
        <fullName evidence="1">Helix-turn-helix domain-containing protein</fullName>
    </recommendedName>
</protein>
<evidence type="ECO:0000259" key="1">
    <source>
        <dbReference type="Pfam" id="PF12728"/>
    </source>
</evidence>
<comment type="caution">
    <text evidence="2">The sequence shown here is derived from an EMBL/GenBank/DDBJ whole genome shotgun (WGS) entry which is preliminary data.</text>
</comment>
<dbReference type="InterPro" id="IPR041657">
    <property type="entry name" value="HTH_17"/>
</dbReference>
<dbReference type="Pfam" id="PF12728">
    <property type="entry name" value="HTH_17"/>
    <property type="match status" value="1"/>
</dbReference>
<gene>
    <name evidence="2" type="ORF">BVC71_09395</name>
</gene>
<dbReference type="Proteomes" id="UP000194664">
    <property type="component" value="Unassembled WGS sequence"/>
</dbReference>
<organism evidence="2 3">
    <name type="scientific">Marivivens niveibacter</name>
    <dbReference type="NCBI Taxonomy" id="1930667"/>
    <lineage>
        <taxon>Bacteria</taxon>
        <taxon>Pseudomonadati</taxon>
        <taxon>Pseudomonadota</taxon>
        <taxon>Alphaproteobacteria</taxon>
        <taxon>Rhodobacterales</taxon>
        <taxon>Paracoccaceae</taxon>
        <taxon>Marivivens group</taxon>
        <taxon>Marivivens</taxon>
    </lineage>
</organism>
<dbReference type="OrthoDB" id="8452166at2"/>
<proteinExistence type="predicted"/>
<dbReference type="Gene3D" id="1.10.238.160">
    <property type="match status" value="1"/>
</dbReference>
<dbReference type="AlphaFoldDB" id="A0A251WXZ2"/>
<dbReference type="EMBL" id="MSPP01000003">
    <property type="protein sequence ID" value="OUD08924.1"/>
    <property type="molecule type" value="Genomic_DNA"/>
</dbReference>
<name>A0A251WXZ2_9RHOB</name>